<dbReference type="PROSITE" id="PS51918">
    <property type="entry name" value="RADICAL_SAM"/>
    <property type="match status" value="1"/>
</dbReference>
<feature type="binding site" evidence="8">
    <location>
        <position position="46"/>
    </location>
    <ligand>
        <name>substrate</name>
    </ligand>
</feature>
<comment type="similarity">
    <text evidence="8">Belongs to the radical SAM superfamily. 7-carboxy-7-deazaguanine synthase family.</text>
</comment>
<dbReference type="PANTHER" id="PTHR42836">
    <property type="entry name" value="7-CARBOXY-7-DEAZAGUANINE SYNTHASE"/>
    <property type="match status" value="1"/>
</dbReference>
<keyword evidence="4 8" id="KW-0460">Magnesium</keyword>
<dbReference type="SUPFAM" id="SSF102114">
    <property type="entry name" value="Radical SAM enzymes"/>
    <property type="match status" value="1"/>
</dbReference>
<comment type="pathway">
    <text evidence="8">Purine metabolism; 7-cyano-7-deazaguanine biosynthesis.</text>
</comment>
<comment type="catalytic activity">
    <reaction evidence="8">
        <text>6-carboxy-5,6,7,8-tetrahydropterin + H(+) = 7-carboxy-7-carbaguanine + NH4(+)</text>
        <dbReference type="Rhea" id="RHEA:27974"/>
        <dbReference type="ChEBI" id="CHEBI:15378"/>
        <dbReference type="ChEBI" id="CHEBI:28938"/>
        <dbReference type="ChEBI" id="CHEBI:61032"/>
        <dbReference type="ChEBI" id="CHEBI:61036"/>
        <dbReference type="EC" id="4.3.99.3"/>
    </reaction>
</comment>
<evidence type="ECO:0000259" key="9">
    <source>
        <dbReference type="PROSITE" id="PS51918"/>
    </source>
</evidence>
<feature type="binding site" evidence="8">
    <location>
        <position position="54"/>
    </location>
    <ligand>
        <name>[4Fe-4S] cluster</name>
        <dbReference type="ChEBI" id="CHEBI:49883"/>
        <note>4Fe-4S-S-AdoMet</note>
    </ligand>
</feature>
<dbReference type="PANTHER" id="PTHR42836:SF1">
    <property type="entry name" value="7-CARBOXY-7-DEAZAGUANINE SYNTHASE"/>
    <property type="match status" value="1"/>
</dbReference>
<keyword evidence="11" id="KW-1185">Reference proteome</keyword>
<keyword evidence="1 8" id="KW-0004">4Fe-4S</keyword>
<comment type="cofactor">
    <cofactor evidence="8">
        <name>S-adenosyl-L-methionine</name>
        <dbReference type="ChEBI" id="CHEBI:59789"/>
    </cofactor>
    <text evidence="8">Binds 1 S-adenosyl-L-methionine per subunit.</text>
</comment>
<evidence type="ECO:0000313" key="11">
    <source>
        <dbReference type="Proteomes" id="UP000503264"/>
    </source>
</evidence>
<dbReference type="AlphaFoldDB" id="A0A6G5QEC6"/>
<name>A0A6G5QEC6_9BACT</name>
<feature type="binding site" evidence="8">
    <location>
        <position position="73"/>
    </location>
    <ligand>
        <name>[4Fe-4S] cluster</name>
        <dbReference type="ChEBI" id="CHEBI:49883"/>
        <note>4Fe-4S-S-AdoMet</note>
    </ligand>
</feature>
<comment type="subunit">
    <text evidence="8">Homodimer.</text>
</comment>
<feature type="binding site" evidence="8">
    <location>
        <begin position="168"/>
        <end position="170"/>
    </location>
    <ligand>
        <name>S-adenosyl-L-methionine</name>
        <dbReference type="ChEBI" id="CHEBI:59789"/>
    </ligand>
</feature>
<sequence length="268" mass="30827">MEDWREKRNFKPCVLSNGWLMLEVVESFLSIQGEGKFQGRLAIFIRLFGCNLNCFGFNVKQKSLKTNEILTGCDTIRAVFKSHFSAKKYKNADEIMNLIYQKCENLGTKPMIVITGGEPLIHHKNEILLEVLERLIKQNFIVQFETNATIKVDFAKFGIYKKCIFAMSVKLENSGESRAKRIKTEAIKAISKNAKCFYKFVLRGDENELNEIDEILKIAQNEVWLMPMGADINELEKNALKVAQIAIAKGFCYSDRLHIRLWDKKEGV</sequence>
<reference evidence="10 11" key="1">
    <citation type="submission" date="2016-07" db="EMBL/GenBank/DDBJ databases">
        <title>Comparative genomics of the Campylobacter concisus group.</title>
        <authorList>
            <person name="Miller W.G."/>
            <person name="Yee E."/>
            <person name="Chapman M.H."/>
            <person name="Huynh S."/>
            <person name="Bono J.L."/>
            <person name="On S.L.W."/>
            <person name="StLeger J."/>
            <person name="Foster G."/>
            <person name="Parker C.T."/>
        </authorList>
    </citation>
    <scope>NUCLEOTIDE SEQUENCE [LARGE SCALE GENOMIC DNA]</scope>
    <source>
        <strain evidence="10 11">CCUG 21559</strain>
    </source>
</reference>
<dbReference type="UniPathway" id="UPA00391"/>
<evidence type="ECO:0000256" key="3">
    <source>
        <dbReference type="ARBA" id="ARBA00022723"/>
    </source>
</evidence>
<evidence type="ECO:0000256" key="2">
    <source>
        <dbReference type="ARBA" id="ARBA00022691"/>
    </source>
</evidence>
<dbReference type="InterPro" id="IPR013785">
    <property type="entry name" value="Aldolase_TIM"/>
</dbReference>
<feature type="binding site" evidence="8">
    <location>
        <position position="117"/>
    </location>
    <ligand>
        <name>S-adenosyl-L-methionine</name>
        <dbReference type="ChEBI" id="CHEBI:59789"/>
    </ligand>
</feature>
<dbReference type="PIRSF" id="PIRSF000370">
    <property type="entry name" value="QueE"/>
    <property type="match status" value="1"/>
</dbReference>
<dbReference type="Pfam" id="PF13353">
    <property type="entry name" value="Fer4_12"/>
    <property type="match status" value="1"/>
</dbReference>
<evidence type="ECO:0000256" key="4">
    <source>
        <dbReference type="ARBA" id="ARBA00022842"/>
    </source>
</evidence>
<dbReference type="GO" id="GO:0000287">
    <property type="term" value="F:magnesium ion binding"/>
    <property type="evidence" value="ECO:0007669"/>
    <property type="project" value="UniProtKB-UniRule"/>
</dbReference>
<evidence type="ECO:0000256" key="7">
    <source>
        <dbReference type="ARBA" id="ARBA00023239"/>
    </source>
</evidence>
<dbReference type="EC" id="4.3.99.3" evidence="8"/>
<evidence type="ECO:0000256" key="1">
    <source>
        <dbReference type="ARBA" id="ARBA00022485"/>
    </source>
</evidence>
<feature type="binding site" evidence="8">
    <location>
        <position position="115"/>
    </location>
    <ligand>
        <name>substrate</name>
    </ligand>
</feature>
<keyword evidence="7 8" id="KW-0456">Lyase</keyword>
<dbReference type="GO" id="GO:1904047">
    <property type="term" value="F:S-adenosyl-L-methionine binding"/>
    <property type="evidence" value="ECO:0007669"/>
    <property type="project" value="UniProtKB-UniRule"/>
</dbReference>
<keyword evidence="8" id="KW-0671">Queuosine biosynthesis</keyword>
<dbReference type="EMBL" id="CP012542">
    <property type="protein sequence ID" value="QCD43917.1"/>
    <property type="molecule type" value="Genomic_DNA"/>
</dbReference>
<comment type="caution">
    <text evidence="8">Lacks conserved residue(s) required for the propagation of feature annotation.</text>
</comment>
<keyword evidence="5 8" id="KW-0408">Iron</keyword>
<comment type="cofactor">
    <cofactor evidence="8">
        <name>[4Fe-4S] cluster</name>
        <dbReference type="ChEBI" id="CHEBI:49883"/>
    </cofactor>
    <text evidence="8">Binds 1 [4Fe-4S] cluster. The cluster is coordinated with 3 cysteines and an exchangeable S-adenosyl-L-methionine.</text>
</comment>
<feature type="binding site" evidence="8">
    <location>
        <begin position="31"/>
        <end position="33"/>
    </location>
    <ligand>
        <name>substrate</name>
    </ligand>
</feature>
<organism evidence="10 11">
    <name type="scientific">Campylobacter mucosalis CCUG 21559</name>
    <dbReference type="NCBI Taxonomy" id="1032067"/>
    <lineage>
        <taxon>Bacteria</taxon>
        <taxon>Pseudomonadati</taxon>
        <taxon>Campylobacterota</taxon>
        <taxon>Epsilonproteobacteria</taxon>
        <taxon>Campylobacterales</taxon>
        <taxon>Campylobacteraceae</taxon>
        <taxon>Campylobacter</taxon>
    </lineage>
</organism>
<dbReference type="GO" id="GO:0016840">
    <property type="term" value="F:carbon-nitrogen lyase activity"/>
    <property type="evidence" value="ECO:0007669"/>
    <property type="project" value="UniProtKB-UniRule"/>
</dbReference>
<feature type="binding site" evidence="8">
    <location>
        <position position="50"/>
    </location>
    <ligand>
        <name>[4Fe-4S] cluster</name>
        <dbReference type="ChEBI" id="CHEBI:49883"/>
        <note>4Fe-4S-S-AdoMet</note>
    </ligand>
</feature>
<feature type="binding site" evidence="8">
    <location>
        <position position="75"/>
    </location>
    <ligand>
        <name>Mg(2+)</name>
        <dbReference type="ChEBI" id="CHEBI:18420"/>
    </ligand>
</feature>
<keyword evidence="2 8" id="KW-0949">S-adenosyl-L-methionine</keyword>
<dbReference type="HAMAP" id="MF_00917">
    <property type="entry name" value="QueE"/>
    <property type="match status" value="1"/>
</dbReference>
<evidence type="ECO:0000256" key="5">
    <source>
        <dbReference type="ARBA" id="ARBA00023004"/>
    </source>
</evidence>
<evidence type="ECO:0000256" key="8">
    <source>
        <dbReference type="HAMAP-Rule" id="MF_00917"/>
    </source>
</evidence>
<proteinExistence type="inferred from homology"/>
<feature type="domain" description="Radical SAM core" evidence="9">
    <location>
        <begin position="37"/>
        <end position="264"/>
    </location>
</feature>
<dbReference type="Proteomes" id="UP000503264">
    <property type="component" value="Chromosome"/>
</dbReference>
<protein>
    <recommendedName>
        <fullName evidence="8">7-carboxy-7-deazaguanine synthase</fullName>
        <shortName evidence="8">CDG synthase</shortName>
        <ecNumber evidence="8">4.3.99.3</ecNumber>
    </recommendedName>
    <alternativeName>
        <fullName evidence="8">Queuosine biosynthesis protein QueE</fullName>
    </alternativeName>
</protein>
<dbReference type="InterPro" id="IPR058240">
    <property type="entry name" value="rSAM_sf"/>
</dbReference>
<comment type="cofactor">
    <cofactor evidence="8">
        <name>Mg(2+)</name>
        <dbReference type="ChEBI" id="CHEBI:18420"/>
    </cofactor>
</comment>
<dbReference type="Gene3D" id="3.20.20.70">
    <property type="entry name" value="Aldolase class I"/>
    <property type="match status" value="1"/>
</dbReference>
<evidence type="ECO:0000313" key="10">
    <source>
        <dbReference type="EMBL" id="QCD43917.1"/>
    </source>
</evidence>
<accession>A0A6G5QEC6</accession>
<evidence type="ECO:0000256" key="6">
    <source>
        <dbReference type="ARBA" id="ARBA00023014"/>
    </source>
</evidence>
<comment type="function">
    <text evidence="8">Catalyzes the complex heterocyclic radical-mediated conversion of 6-carboxy-5,6,7,8-tetrahydropterin (CPH4) to 7-carboxy-7-deazaguanine (CDG), a step common to the biosynthetic pathways of all 7-deazapurine-containing compounds.</text>
</comment>
<dbReference type="GO" id="GO:0051539">
    <property type="term" value="F:4 iron, 4 sulfur cluster binding"/>
    <property type="evidence" value="ECO:0007669"/>
    <property type="project" value="UniProtKB-UniRule"/>
</dbReference>
<dbReference type="GO" id="GO:0008616">
    <property type="term" value="P:tRNA queuosine(34) biosynthetic process"/>
    <property type="evidence" value="ECO:0007669"/>
    <property type="project" value="UniProtKB-UniRule"/>
</dbReference>
<dbReference type="InterPro" id="IPR007197">
    <property type="entry name" value="rSAM"/>
</dbReference>
<gene>
    <name evidence="8 10" type="primary">queE</name>
    <name evidence="10" type="ORF">CMUC_0097</name>
</gene>
<dbReference type="InterPro" id="IPR024924">
    <property type="entry name" value="7-CO-7-deazaguanine_synth-like"/>
</dbReference>
<keyword evidence="3 8" id="KW-0479">Metal-binding</keyword>
<keyword evidence="6 8" id="KW-0411">Iron-sulfur</keyword>